<dbReference type="GO" id="GO:0008270">
    <property type="term" value="F:zinc ion binding"/>
    <property type="evidence" value="ECO:0007669"/>
    <property type="project" value="InterPro"/>
</dbReference>
<dbReference type="AlphaFoldDB" id="A0A8S9IKR8"/>
<dbReference type="GO" id="GO:0009451">
    <property type="term" value="P:RNA modification"/>
    <property type="evidence" value="ECO:0007669"/>
    <property type="project" value="InterPro"/>
</dbReference>
<dbReference type="PANTHER" id="PTHR47926">
    <property type="entry name" value="PENTATRICOPEPTIDE REPEAT-CONTAINING PROTEIN"/>
    <property type="match status" value="1"/>
</dbReference>
<dbReference type="InterPro" id="IPR032867">
    <property type="entry name" value="DYW_dom"/>
</dbReference>
<evidence type="ECO:0000256" key="2">
    <source>
        <dbReference type="ARBA" id="ARBA00022737"/>
    </source>
</evidence>
<evidence type="ECO:0000256" key="1">
    <source>
        <dbReference type="ARBA" id="ARBA00006643"/>
    </source>
</evidence>
<organism evidence="5">
    <name type="scientific">Brassica cretica</name>
    <name type="common">Mustard</name>
    <dbReference type="NCBI Taxonomy" id="69181"/>
    <lineage>
        <taxon>Eukaryota</taxon>
        <taxon>Viridiplantae</taxon>
        <taxon>Streptophyta</taxon>
        <taxon>Embryophyta</taxon>
        <taxon>Tracheophyta</taxon>
        <taxon>Spermatophyta</taxon>
        <taxon>Magnoliopsida</taxon>
        <taxon>eudicotyledons</taxon>
        <taxon>Gunneridae</taxon>
        <taxon>Pentapetalae</taxon>
        <taxon>rosids</taxon>
        <taxon>malvids</taxon>
        <taxon>Brassicales</taxon>
        <taxon>Brassicaceae</taxon>
        <taxon>Brassiceae</taxon>
        <taxon>Brassica</taxon>
    </lineage>
</organism>
<dbReference type="Pfam" id="PF12854">
    <property type="entry name" value="PPR_1"/>
    <property type="match status" value="1"/>
</dbReference>
<dbReference type="FunFam" id="1.25.40.10:FF:000366">
    <property type="entry name" value="Pentatricopeptide (PPR) repeat-containing protein"/>
    <property type="match status" value="1"/>
</dbReference>
<dbReference type="Gene3D" id="3.80.10.10">
    <property type="entry name" value="Ribonuclease Inhibitor"/>
    <property type="match status" value="1"/>
</dbReference>
<dbReference type="Pfam" id="PF14432">
    <property type="entry name" value="DYW_deaminase"/>
    <property type="match status" value="1"/>
</dbReference>
<dbReference type="SUPFAM" id="SSF52058">
    <property type="entry name" value="L domain-like"/>
    <property type="match status" value="1"/>
</dbReference>
<dbReference type="PROSITE" id="PS51375">
    <property type="entry name" value="PPR"/>
    <property type="match status" value="2"/>
</dbReference>
<protein>
    <recommendedName>
        <fullName evidence="4">FBD domain-containing protein</fullName>
    </recommendedName>
</protein>
<dbReference type="Pfam" id="PF20431">
    <property type="entry name" value="E_motif"/>
    <property type="match status" value="1"/>
</dbReference>
<feature type="domain" description="FBD" evidence="4">
    <location>
        <begin position="696"/>
        <end position="774"/>
    </location>
</feature>
<dbReference type="InterPro" id="IPR006566">
    <property type="entry name" value="FBD"/>
</dbReference>
<dbReference type="PANTHER" id="PTHR47926:SF500">
    <property type="entry name" value="REPEAT-CONTAINING PROTEIN, PUTATIVE-RELATED"/>
    <property type="match status" value="1"/>
</dbReference>
<evidence type="ECO:0000313" key="5">
    <source>
        <dbReference type="EMBL" id="KAF2570720.1"/>
    </source>
</evidence>
<accession>A0A8S9IKR8</accession>
<dbReference type="InterPro" id="IPR002885">
    <property type="entry name" value="PPR_rpt"/>
</dbReference>
<dbReference type="Pfam" id="PF13041">
    <property type="entry name" value="PPR_2"/>
    <property type="match status" value="2"/>
</dbReference>
<dbReference type="Pfam" id="PF01535">
    <property type="entry name" value="PPR"/>
    <property type="match status" value="2"/>
</dbReference>
<keyword evidence="2" id="KW-0677">Repeat</keyword>
<feature type="repeat" description="PPR" evidence="3">
    <location>
        <begin position="182"/>
        <end position="216"/>
    </location>
</feature>
<feature type="repeat" description="PPR" evidence="3">
    <location>
        <begin position="111"/>
        <end position="146"/>
    </location>
</feature>
<dbReference type="Gene3D" id="1.25.40.10">
    <property type="entry name" value="Tetratricopeptide repeat domain"/>
    <property type="match status" value="3"/>
</dbReference>
<dbReference type="InterPro" id="IPR011990">
    <property type="entry name" value="TPR-like_helical_dom_sf"/>
</dbReference>
<dbReference type="Pfam" id="PF08387">
    <property type="entry name" value="FBD"/>
    <property type="match status" value="1"/>
</dbReference>
<comment type="caution">
    <text evidence="5">The sequence shown here is derived from an EMBL/GenBank/DDBJ whole genome shotgun (WGS) entry which is preliminary data.</text>
</comment>
<dbReference type="InterPro" id="IPR046960">
    <property type="entry name" value="PPR_At4g14850-like_plant"/>
</dbReference>
<comment type="similarity">
    <text evidence="1">Belongs to the PPR family. PCMP-H subfamily.</text>
</comment>
<dbReference type="SMART" id="SM00579">
    <property type="entry name" value="FBD"/>
    <property type="match status" value="1"/>
</dbReference>
<dbReference type="NCBIfam" id="TIGR00756">
    <property type="entry name" value="PPR"/>
    <property type="match status" value="3"/>
</dbReference>
<dbReference type="GO" id="GO:0003723">
    <property type="term" value="F:RNA binding"/>
    <property type="evidence" value="ECO:0007669"/>
    <property type="project" value="InterPro"/>
</dbReference>
<proteinExistence type="inferred from homology"/>
<evidence type="ECO:0000259" key="4">
    <source>
        <dbReference type="SMART" id="SM00579"/>
    </source>
</evidence>
<dbReference type="FunFam" id="1.25.40.10:FF:000031">
    <property type="entry name" value="Pentatricopeptide repeat-containing protein mitochondrial"/>
    <property type="match status" value="1"/>
</dbReference>
<dbReference type="InterPro" id="IPR046848">
    <property type="entry name" value="E_motif"/>
</dbReference>
<reference evidence="5" key="1">
    <citation type="submission" date="2019-12" db="EMBL/GenBank/DDBJ databases">
        <title>Genome sequencing and annotation of Brassica cretica.</title>
        <authorList>
            <person name="Studholme D.J."/>
            <person name="Sarris P.F."/>
        </authorList>
    </citation>
    <scope>NUCLEOTIDE SEQUENCE</scope>
    <source>
        <strain evidence="5">PFS-102/07</strain>
        <tissue evidence="5">Leaf</tissue>
    </source>
</reference>
<name>A0A8S9IKR8_BRACR</name>
<evidence type="ECO:0000256" key="3">
    <source>
        <dbReference type="PROSITE-ProRule" id="PRU00708"/>
    </source>
</evidence>
<sequence length="810" mass="90557">MPERNIVCWTSMIRGYDLNGNALDAVSLFKELLLDGRDHEDVDSKGVVSVISACSRVAAKGLTESIHGFVVKRGFERGVSVGNTLLDAYAKGREGGVAVARKIFDEIVGKDSVSYNSIMSVYAQNGMTSEAFDVFRILMNDKGVTFNSITLSTVLLAVSHSGALRVGKCVHDQVVRMGLEDDVVVGTSIIDMYCKCGRVEAARKVFDRMRKKNVRTWTAMIAGYGMHGHAVKALELFPVMISSGVRPNYITFVSVLAACSHAGLHVEGWRWFNSMKGRFGVEPGLEHYGCMVDLLGRAGYLQKAYDLVLTMKMKPDSVIWSSLLAACRIHKNVELAEISVARLFELDSSNCGYYMLLSHIYADAGRWKDVERVRTVMKKRGLVKPPGFSLLELNGEVHVFLIGDEEHPKREEIYEFLEELNVKLLEAGYVSNTASVCHDVDEEEKEMTLRVHSEKLAVAFGIMSTVPGATVSVVKNLRVCSDCHDVIKLISKIVDREFVVRDAKRFHHFKNGANKCNTLLGGCPNLKTLTVHRYSKSSVKTFTISVPSLEKLSIYNSNGGQLDWGYVINAPSLKILKIKGICGLGFCLIENVMQLVEASIIDVSSISKENLLGSLTSVKRLSLRISPLKVTFPTGSIFDQLVYLELHAYKEAWWNLLILMLDRSPKLKTLKFINKWHCEKDYVDRGEWKQPENVPKCFWFLLETFIWKGYKWQREDEKQVAKYVLKNAISLKRAFFSSKRIKLKEKVEVVKDLKSVGKHLAAGGGSKTQEMVMLPLSINWLRGRAPGLRGRSLSGLVSVSQRKVLVQAVG</sequence>
<dbReference type="InterPro" id="IPR032675">
    <property type="entry name" value="LRR_dom_sf"/>
</dbReference>
<dbReference type="EMBL" id="QGKY02001015">
    <property type="protein sequence ID" value="KAF2570720.1"/>
    <property type="molecule type" value="Genomic_DNA"/>
</dbReference>
<gene>
    <name evidence="5" type="ORF">F2Q70_00000193</name>
</gene>